<dbReference type="PANTHER" id="PTHR16943:SF8">
    <property type="entry name" value="2-METHYLCITRATE DEHYDRATASE"/>
    <property type="match status" value="1"/>
</dbReference>
<feature type="domain" description="MmgE/PrpD C-terminal" evidence="3">
    <location>
        <begin position="272"/>
        <end position="425"/>
    </location>
</feature>
<proteinExistence type="inferred from homology"/>
<dbReference type="PROSITE" id="PS51318">
    <property type="entry name" value="TAT"/>
    <property type="match status" value="1"/>
</dbReference>
<sequence length="463" mass="47986">MFCNKAISQAVADHFAAASLDALPPATLQATRRALLDALGVTLGATGLGEDAAPYRAHALATPGPSRLIGFDATSTPALAALANGALAHALDFGDTFDAGPAHPNAALVPALLALADANADAKFGSFLTAMALGSDFACRLSLAPPRPFEEGGWYPPPLVNLIATAAACARFLDLDADRIRHAMGLALVQGSFPSEIKYDATSPMRGVREGLVARAAVEAALLTKAGARAFAEPLEGRAGFFAIYGGGPPRGALLDGLGTQFLGDRVSFKPWPACRGTHPYIEAALALRDRVDPARVVRIEAETGPIQEMLIRPQPVKAAPARAIEAKFSIPYTVAAALIDGAVTLDSFATGRIADPATRTLAHKVVERRNPDWGRGEAASGSLTVTLEDGAVLTHRVMQAAGHPDRPMDDRSLIAKFVDCAAHAARPIASASAGELAARVLAFPADASARDLIDQPACAAII</sequence>
<dbReference type="InterPro" id="IPR042188">
    <property type="entry name" value="MmgE/PrpD_sf_2"/>
</dbReference>
<dbReference type="PANTHER" id="PTHR16943">
    <property type="entry name" value="2-METHYLCITRATE DEHYDRATASE-RELATED"/>
    <property type="match status" value="1"/>
</dbReference>
<dbReference type="InterPro" id="IPR036148">
    <property type="entry name" value="MmgE/PrpD_sf"/>
</dbReference>
<evidence type="ECO:0000313" key="5">
    <source>
        <dbReference type="Proteomes" id="UP000318055"/>
    </source>
</evidence>
<dbReference type="Proteomes" id="UP000318055">
    <property type="component" value="Chromosome"/>
</dbReference>
<dbReference type="EMBL" id="CP042239">
    <property type="protein sequence ID" value="QDX25657.1"/>
    <property type="molecule type" value="Genomic_DNA"/>
</dbReference>
<dbReference type="Gene3D" id="3.30.1330.120">
    <property type="entry name" value="2-methylcitrate dehydratase PrpD"/>
    <property type="match status" value="1"/>
</dbReference>
<dbReference type="InterPro" id="IPR045337">
    <property type="entry name" value="MmgE_PrpD_C"/>
</dbReference>
<protein>
    <submittedName>
        <fullName evidence="4">MmgE/PrpD family protein</fullName>
    </submittedName>
</protein>
<dbReference type="InterPro" id="IPR042183">
    <property type="entry name" value="MmgE/PrpD_sf_1"/>
</dbReference>
<dbReference type="OrthoDB" id="5415580at2"/>
<accession>A0A518RDW0</accession>
<dbReference type="KEGG" id="ssua:FPZ54_06245"/>
<dbReference type="Pfam" id="PF19305">
    <property type="entry name" value="MmgE_PrpD_C"/>
    <property type="match status" value="1"/>
</dbReference>
<dbReference type="InterPro" id="IPR045336">
    <property type="entry name" value="MmgE_PrpD_N"/>
</dbReference>
<dbReference type="Gene3D" id="1.10.4100.10">
    <property type="entry name" value="2-methylcitrate dehydratase PrpD"/>
    <property type="match status" value="1"/>
</dbReference>
<gene>
    <name evidence="4" type="ORF">FPZ54_06245</name>
</gene>
<evidence type="ECO:0000259" key="3">
    <source>
        <dbReference type="Pfam" id="PF19305"/>
    </source>
</evidence>
<organism evidence="4 5">
    <name type="scientific">Sphingomonas suaedae</name>
    <dbReference type="NCBI Taxonomy" id="2599297"/>
    <lineage>
        <taxon>Bacteria</taxon>
        <taxon>Pseudomonadati</taxon>
        <taxon>Pseudomonadota</taxon>
        <taxon>Alphaproteobacteria</taxon>
        <taxon>Sphingomonadales</taxon>
        <taxon>Sphingomonadaceae</taxon>
        <taxon>Sphingomonas</taxon>
    </lineage>
</organism>
<reference evidence="4 5" key="1">
    <citation type="submission" date="2019-07" db="EMBL/GenBank/DDBJ databases">
        <title>Sphingomonas alkalisoli sp. nov., isolated from rhizosphere soil of Suaedae salsa.</title>
        <authorList>
            <person name="Zhang H."/>
            <person name="Xu L."/>
            <person name="Zhang J.-X."/>
            <person name="Sun J.-Q."/>
        </authorList>
    </citation>
    <scope>NUCLEOTIDE SEQUENCE [LARGE SCALE GENOMIC DNA]</scope>
    <source>
        <strain evidence="4 5">XS-10</strain>
    </source>
</reference>
<dbReference type="SUPFAM" id="SSF103378">
    <property type="entry name" value="2-methylcitrate dehydratase PrpD"/>
    <property type="match status" value="1"/>
</dbReference>
<keyword evidence="5" id="KW-1185">Reference proteome</keyword>
<evidence type="ECO:0000259" key="2">
    <source>
        <dbReference type="Pfam" id="PF03972"/>
    </source>
</evidence>
<dbReference type="AlphaFoldDB" id="A0A518RDW0"/>
<name>A0A518RDW0_9SPHN</name>
<evidence type="ECO:0000313" key="4">
    <source>
        <dbReference type="EMBL" id="QDX25657.1"/>
    </source>
</evidence>
<dbReference type="GO" id="GO:0016829">
    <property type="term" value="F:lyase activity"/>
    <property type="evidence" value="ECO:0007669"/>
    <property type="project" value="InterPro"/>
</dbReference>
<feature type="domain" description="MmgE/PrpD N-terminal" evidence="2">
    <location>
        <begin position="10"/>
        <end position="249"/>
    </location>
</feature>
<comment type="similarity">
    <text evidence="1">Belongs to the PrpD family.</text>
</comment>
<dbReference type="InterPro" id="IPR005656">
    <property type="entry name" value="MmgE_PrpD"/>
</dbReference>
<dbReference type="RefSeq" id="WP_145845787.1">
    <property type="nucleotide sequence ID" value="NZ_CP042239.1"/>
</dbReference>
<dbReference type="InterPro" id="IPR006311">
    <property type="entry name" value="TAT_signal"/>
</dbReference>
<dbReference type="Pfam" id="PF03972">
    <property type="entry name" value="MmgE_PrpD_N"/>
    <property type="match status" value="1"/>
</dbReference>
<evidence type="ECO:0000256" key="1">
    <source>
        <dbReference type="ARBA" id="ARBA00006174"/>
    </source>
</evidence>